<dbReference type="PANTHER" id="PTHR13520">
    <property type="entry name" value="RAD50-INTERACTING PROTEIN 1 RINT-1"/>
    <property type="match status" value="1"/>
</dbReference>
<evidence type="ECO:0000256" key="2">
    <source>
        <dbReference type="ARBA" id="ARBA00073943"/>
    </source>
</evidence>
<accession>A0A8C2IVP8</accession>
<dbReference type="GO" id="GO:0006890">
    <property type="term" value="P:retrograde vesicle-mediated transport, Golgi to endoplasmic reticulum"/>
    <property type="evidence" value="ECO:0007669"/>
    <property type="project" value="InterPro"/>
</dbReference>
<sequence>MLIGAPVMEHNKHSSNALPHLTLVRTGSSTFQSPSEDGNFTDDVVALVQKEIGGDLKSLKKVSGLLEQLTLENKQLEEQVLTVSSSVPLRVSAALSVAQESRVKLESLLEKERLLSNTLQQHLQGAQVWADSIGQVLAQLDTLERHMKYLQCLARIEELSDFEEVLTQFHWPFISPPTQTLSPPANVQEFNSQLELLVSQLLSLQTSDDLISEKRETPSRPGQSQTPPLSLPIQIMLLPLSKRFRYHFTGNRQTNNLSKPEWFLTQVLIWMGNSSNFMDEKIQPILDRAGAKVNARVELCRGLLTLAQEKLAQDTPRLLYDDALFCHLVDEVLQFEKELRSTHSYPRAYPGVLHILLEETVFQKWLSVERKMAVEKVDAMLSAEGAWSSQYKDITDVDELKAPDCAETFMTLLLVITERYRALPCPRAQLSFLALQKELVDDFRIRLTQVMKEESRQPLSPRYCAILNAANYISTVLSDWGDNVFFLQLQQAAVSVGEEILGPLGATETGRLASLEGSLFEALLALLERLRGDMLGRLLDAVMRDVKEKAQPYCKDRWISLPSQSDQATMSLSSSACPMMLCLRDHLLQLQQMLCLPLFQMFWQGLAERLNSFIYEDLILYNHFNEGGAAQLQYDMTRNLFPLFGHYCKRPENFFKHVKEACLILTLKVGPALLLCDMLKQSEEEEGILNHQQPSPESALNELGVYKLAPSDVQILLNLRTAWLNQS</sequence>
<dbReference type="GO" id="GO:0060628">
    <property type="term" value="P:regulation of ER to Golgi vesicle-mediated transport"/>
    <property type="evidence" value="ECO:0007669"/>
    <property type="project" value="TreeGrafter"/>
</dbReference>
<keyword evidence="4" id="KW-0175">Coiled coil</keyword>
<feature type="coiled-coil region" evidence="4">
    <location>
        <begin position="59"/>
        <end position="86"/>
    </location>
</feature>
<reference evidence="5" key="1">
    <citation type="submission" date="2025-08" db="UniProtKB">
        <authorList>
            <consortium name="Ensembl"/>
        </authorList>
    </citation>
    <scope>IDENTIFICATION</scope>
</reference>
<dbReference type="Gene3D" id="1.20.58.670">
    <property type="entry name" value="Dsl1p vesicle tethering complex, Tip20p subunit, domain D"/>
    <property type="match status" value="1"/>
</dbReference>
<dbReference type="InterPro" id="IPR042044">
    <property type="entry name" value="EXOC6PINT-1/Sec15/Tip20_C_dom2"/>
</dbReference>
<dbReference type="PROSITE" id="PS51386">
    <property type="entry name" value="RINT1_TIP20"/>
    <property type="match status" value="1"/>
</dbReference>
<evidence type="ECO:0000256" key="3">
    <source>
        <dbReference type="ARBA" id="ARBA00079551"/>
    </source>
</evidence>
<dbReference type="AlphaFoldDB" id="A0A8C2IVP8"/>
<dbReference type="PANTHER" id="PTHR13520:SF0">
    <property type="entry name" value="RAD50-INTERACTING PROTEIN 1"/>
    <property type="match status" value="1"/>
</dbReference>
<comment type="similarity">
    <text evidence="1">Belongs to the RINT1 family.</text>
</comment>
<evidence type="ECO:0000256" key="4">
    <source>
        <dbReference type="SAM" id="Coils"/>
    </source>
</evidence>
<evidence type="ECO:0000313" key="5">
    <source>
        <dbReference type="Ensembl" id="ENSCCRP00020085271.1"/>
    </source>
</evidence>
<dbReference type="Ensembl" id="ENSCCRT00020093323.1">
    <property type="protein sequence ID" value="ENSCCRP00020085271.1"/>
    <property type="gene ID" value="ENSCCRG00020039189.1"/>
</dbReference>
<evidence type="ECO:0000256" key="1">
    <source>
        <dbReference type="ARBA" id="ARBA00061158"/>
    </source>
</evidence>
<evidence type="ECO:0000313" key="6">
    <source>
        <dbReference type="Proteomes" id="UP000694701"/>
    </source>
</evidence>
<name>A0A8C2IVP8_CYPCA</name>
<dbReference type="GO" id="GO:0006888">
    <property type="term" value="P:endoplasmic reticulum to Golgi vesicle-mediated transport"/>
    <property type="evidence" value="ECO:0007669"/>
    <property type="project" value="InterPro"/>
</dbReference>
<dbReference type="FunFam" id="1.20.58.670:FF:000003">
    <property type="entry name" value="RAD50-interacting protein 1"/>
    <property type="match status" value="1"/>
</dbReference>
<dbReference type="Pfam" id="PF04437">
    <property type="entry name" value="RINT1_TIP1"/>
    <property type="match status" value="1"/>
</dbReference>
<protein>
    <recommendedName>
        <fullName evidence="2">RAD50-interacting protein 1</fullName>
    </recommendedName>
    <alternativeName>
        <fullName evidence="3">RAD50 interactor 1</fullName>
    </alternativeName>
</protein>
<dbReference type="GO" id="GO:0070939">
    <property type="term" value="C:Dsl1/NZR complex"/>
    <property type="evidence" value="ECO:0007669"/>
    <property type="project" value="InterPro"/>
</dbReference>
<dbReference type="InterPro" id="IPR007528">
    <property type="entry name" value="RINT1_Tip20"/>
</dbReference>
<dbReference type="Proteomes" id="UP000694701">
    <property type="component" value="Unplaced"/>
</dbReference>
<organism evidence="5 6">
    <name type="scientific">Cyprinus carpio</name>
    <name type="common">Common carp</name>
    <dbReference type="NCBI Taxonomy" id="7962"/>
    <lineage>
        <taxon>Eukaryota</taxon>
        <taxon>Metazoa</taxon>
        <taxon>Chordata</taxon>
        <taxon>Craniata</taxon>
        <taxon>Vertebrata</taxon>
        <taxon>Euteleostomi</taxon>
        <taxon>Actinopterygii</taxon>
        <taxon>Neopterygii</taxon>
        <taxon>Teleostei</taxon>
        <taxon>Ostariophysi</taxon>
        <taxon>Cypriniformes</taxon>
        <taxon>Cyprinidae</taxon>
        <taxon>Cyprininae</taxon>
        <taxon>Cyprinus</taxon>
    </lineage>
</organism>
<proteinExistence type="inferred from homology"/>